<dbReference type="EMBL" id="CP102290">
    <property type="protein sequence ID" value="UWP59805.1"/>
    <property type="molecule type" value="Genomic_DNA"/>
</dbReference>
<dbReference type="EC" id="6.3.4.-" evidence="2"/>
<keyword evidence="2" id="KW-0436">Ligase</keyword>
<keyword evidence="1 2" id="KW-0819">tRNA processing</keyword>
<comment type="function">
    <text evidence="2">Catalyzes the formation of N(4)-acetylcytidine (ac(4)C) at the wobble position of elongator tRNA(Met), using acetate and ATP as substrates. First activates an acetate ion to form acetyladenylate (Ac-AMP) and then transfers the acetyl group to tRNA to form ac(4)C34.</text>
</comment>
<name>A0ABY5VH00_9FIRM</name>
<dbReference type="PANTHER" id="PTHR37825:SF1">
    <property type="entry name" value="TRNA(MET) CYTIDINE ACETATE LIGASE"/>
    <property type="match status" value="1"/>
</dbReference>
<accession>A0ABY5VH00</accession>
<dbReference type="InterPro" id="IPR014729">
    <property type="entry name" value="Rossmann-like_a/b/a_fold"/>
</dbReference>
<organism evidence="3 4">
    <name type="scientific">Ruminococcus gauvreauii</name>
    <dbReference type="NCBI Taxonomy" id="438033"/>
    <lineage>
        <taxon>Bacteria</taxon>
        <taxon>Bacillati</taxon>
        <taxon>Bacillota</taxon>
        <taxon>Clostridia</taxon>
        <taxon>Eubacteriales</taxon>
        <taxon>Oscillospiraceae</taxon>
        <taxon>Ruminococcus</taxon>
    </lineage>
</organism>
<evidence type="ECO:0000256" key="2">
    <source>
        <dbReference type="HAMAP-Rule" id="MF_01539"/>
    </source>
</evidence>
<evidence type="ECO:0000313" key="4">
    <source>
        <dbReference type="Proteomes" id="UP001060164"/>
    </source>
</evidence>
<keyword evidence="2" id="KW-0694">RNA-binding</keyword>
<sequence length="409" mass="45281">MKITGLITEYNPFHNGHKYHIEKAREVTGADFVIAVMSGNFVQRGSCAVTDKYTRAAMALSEGVSLVLELPACFATGSAEFFARGAVRMLRQTGVTDSICFGCEQASLPLFHEISAVLADEPEIYRRVLKSALSQGQSYPSARQQALSACLPALDIDSFLQSPNNILGLEYIRALNQEPGTVVPFPIQRIGSGYHDKTVTGTYSSATAIRREIHGKQISSSALEQLPPQAAAILKQQLADRGSLEIDRFSPLLKYALLSESAASLCRYQDMTEALANRIMNRLNDFISISSFISLLKTRELTYSRISRALLHVMLKLTDEDLSRALLPKNSCLRILGFRKDAGALLKELKQNCTVPVITKPADAFRILNSSALTAFEQDIRAAHVYETIMTDTYHIPFRHEYTRTPVII</sequence>
<protein>
    <recommendedName>
        <fullName evidence="2">tRNA(Met) cytidine acetate ligase</fullName>
        <ecNumber evidence="2">6.3.4.-</ecNumber>
    </recommendedName>
</protein>
<evidence type="ECO:0000256" key="1">
    <source>
        <dbReference type="ARBA" id="ARBA00022694"/>
    </source>
</evidence>
<keyword evidence="4" id="KW-1185">Reference proteome</keyword>
<dbReference type="Pfam" id="PF05636">
    <property type="entry name" value="HIGH_NTase1"/>
    <property type="match status" value="1"/>
</dbReference>
<keyword evidence="2" id="KW-0820">tRNA-binding</keyword>
<feature type="binding site" evidence="2">
    <location>
        <begin position="7"/>
        <end position="20"/>
    </location>
    <ligand>
        <name>ATP</name>
        <dbReference type="ChEBI" id="CHEBI:30616"/>
    </ligand>
</feature>
<dbReference type="SUPFAM" id="SSF52374">
    <property type="entry name" value="Nucleotidylyl transferase"/>
    <property type="match status" value="1"/>
</dbReference>
<proteinExistence type="inferred from homology"/>
<feature type="binding site" evidence="2">
    <location>
        <position position="164"/>
    </location>
    <ligand>
        <name>ATP</name>
        <dbReference type="ChEBI" id="CHEBI:30616"/>
    </ligand>
</feature>
<feature type="binding site" evidence="2">
    <location>
        <begin position="189"/>
        <end position="190"/>
    </location>
    <ligand>
        <name>ATP</name>
        <dbReference type="ChEBI" id="CHEBI:30616"/>
    </ligand>
</feature>
<dbReference type="HAMAP" id="MF_01539">
    <property type="entry name" value="TmcAL"/>
    <property type="match status" value="1"/>
</dbReference>
<keyword evidence="2" id="KW-0547">Nucleotide-binding</keyword>
<feature type="binding site" evidence="2">
    <location>
        <position position="102"/>
    </location>
    <ligand>
        <name>ATP</name>
        <dbReference type="ChEBI" id="CHEBI:30616"/>
    </ligand>
</feature>
<keyword evidence="2" id="KW-0067">ATP-binding</keyword>
<comment type="subcellular location">
    <subcellularLocation>
        <location evidence="2">Cytoplasm</location>
    </subcellularLocation>
</comment>
<dbReference type="PANTHER" id="PTHR37825">
    <property type="entry name" value="TRNA(MET) CYTIDINE ACETATE LIGASE"/>
    <property type="match status" value="1"/>
</dbReference>
<dbReference type="Gene3D" id="3.40.50.620">
    <property type="entry name" value="HUPs"/>
    <property type="match status" value="1"/>
</dbReference>
<dbReference type="InterPro" id="IPR008513">
    <property type="entry name" value="tRNA(Met)_cyd_acetate_ligase"/>
</dbReference>
<comment type="similarity">
    <text evidence="2">Belongs to the TmcAL family.</text>
</comment>
<dbReference type="NCBIfam" id="NF010191">
    <property type="entry name" value="PRK13670.1"/>
    <property type="match status" value="1"/>
</dbReference>
<dbReference type="Proteomes" id="UP001060164">
    <property type="component" value="Chromosome"/>
</dbReference>
<comment type="catalytic activity">
    <reaction evidence="2">
        <text>cytidine(34) in elongator tRNA(Met) + acetate + ATP = N(4)-acetylcytidine(34) in elongator tRNA(Met) + AMP + diphosphate</text>
        <dbReference type="Rhea" id="RHEA:58144"/>
        <dbReference type="Rhea" id="RHEA-COMP:10693"/>
        <dbReference type="Rhea" id="RHEA-COMP:10694"/>
        <dbReference type="ChEBI" id="CHEBI:30089"/>
        <dbReference type="ChEBI" id="CHEBI:30616"/>
        <dbReference type="ChEBI" id="CHEBI:33019"/>
        <dbReference type="ChEBI" id="CHEBI:74900"/>
        <dbReference type="ChEBI" id="CHEBI:82748"/>
        <dbReference type="ChEBI" id="CHEBI:456215"/>
    </reaction>
</comment>
<reference evidence="3" key="1">
    <citation type="journal article" date="2022" name="Cell">
        <title>Design, construction, and in vivo augmentation of a complex gut microbiome.</title>
        <authorList>
            <person name="Cheng A.G."/>
            <person name="Ho P.Y."/>
            <person name="Aranda-Diaz A."/>
            <person name="Jain S."/>
            <person name="Yu F.B."/>
            <person name="Meng X."/>
            <person name="Wang M."/>
            <person name="Iakiviak M."/>
            <person name="Nagashima K."/>
            <person name="Zhao A."/>
            <person name="Murugkar P."/>
            <person name="Patil A."/>
            <person name="Atabakhsh K."/>
            <person name="Weakley A."/>
            <person name="Yan J."/>
            <person name="Brumbaugh A.R."/>
            <person name="Higginbottom S."/>
            <person name="Dimas A."/>
            <person name="Shiver A.L."/>
            <person name="Deutschbauer A."/>
            <person name="Neff N."/>
            <person name="Sonnenburg J.L."/>
            <person name="Huang K.C."/>
            <person name="Fischbach M.A."/>
        </authorList>
    </citation>
    <scope>NUCLEOTIDE SEQUENCE</scope>
    <source>
        <strain evidence="3">DSM 19829</strain>
    </source>
</reference>
<keyword evidence="2" id="KW-0963">Cytoplasm</keyword>
<dbReference type="RefSeq" id="WP_028528139.1">
    <property type="nucleotide sequence ID" value="NZ_CABLBR010000007.1"/>
</dbReference>
<gene>
    <name evidence="2" type="primary">tmcAL</name>
    <name evidence="3" type="ORF">NQ502_01715</name>
</gene>
<evidence type="ECO:0000313" key="3">
    <source>
        <dbReference type="EMBL" id="UWP59805.1"/>
    </source>
</evidence>